<organism evidence="5 6">
    <name type="scientific">Amycolatopsis suaedae</name>
    <dbReference type="NCBI Taxonomy" id="2510978"/>
    <lineage>
        <taxon>Bacteria</taxon>
        <taxon>Bacillati</taxon>
        <taxon>Actinomycetota</taxon>
        <taxon>Actinomycetes</taxon>
        <taxon>Pseudonocardiales</taxon>
        <taxon>Pseudonocardiaceae</taxon>
        <taxon>Amycolatopsis</taxon>
    </lineage>
</organism>
<dbReference type="InterPro" id="IPR006558">
    <property type="entry name" value="LamG-like"/>
</dbReference>
<dbReference type="RefSeq" id="WP_130479633.1">
    <property type="nucleotide sequence ID" value="NZ_SFCC01000023.1"/>
</dbReference>
<feature type="domain" description="LamG-like jellyroll fold" evidence="4">
    <location>
        <begin position="960"/>
        <end position="1097"/>
    </location>
</feature>
<dbReference type="InterPro" id="IPR013320">
    <property type="entry name" value="ConA-like_dom_sf"/>
</dbReference>
<dbReference type="NCBIfam" id="NF033679">
    <property type="entry name" value="DNRLRE_dom"/>
    <property type="match status" value="1"/>
</dbReference>
<dbReference type="GO" id="GO:0001849">
    <property type="term" value="F:complement component C1q complex binding"/>
    <property type="evidence" value="ECO:0007669"/>
    <property type="project" value="TreeGrafter"/>
</dbReference>
<feature type="domain" description="LamG-like jellyroll fold" evidence="4">
    <location>
        <begin position="748"/>
        <end position="888"/>
    </location>
</feature>
<gene>
    <name evidence="5" type="ORF">EWH70_33640</name>
</gene>
<evidence type="ECO:0000259" key="4">
    <source>
        <dbReference type="SMART" id="SM00560"/>
    </source>
</evidence>
<dbReference type="SMART" id="SM00560">
    <property type="entry name" value="LamGL"/>
    <property type="match status" value="2"/>
</dbReference>
<evidence type="ECO:0000313" key="6">
    <source>
        <dbReference type="Proteomes" id="UP000292003"/>
    </source>
</evidence>
<feature type="chain" id="PRO_5020270559" evidence="3">
    <location>
        <begin position="34"/>
        <end position="1107"/>
    </location>
</feature>
<dbReference type="PANTHER" id="PTHR46943:SF1">
    <property type="entry name" value="PENTRAXIN-RELATED PROTEIN PTX3"/>
    <property type="match status" value="1"/>
</dbReference>
<dbReference type="GO" id="GO:0005615">
    <property type="term" value="C:extracellular space"/>
    <property type="evidence" value="ECO:0007669"/>
    <property type="project" value="TreeGrafter"/>
</dbReference>
<proteinExistence type="predicted"/>
<dbReference type="Pfam" id="PF13385">
    <property type="entry name" value="Laminin_G_3"/>
    <property type="match status" value="2"/>
</dbReference>
<evidence type="ECO:0000313" key="5">
    <source>
        <dbReference type="EMBL" id="RZQ59535.1"/>
    </source>
</evidence>
<dbReference type="AlphaFoldDB" id="A0A4V2EKX0"/>
<evidence type="ECO:0000256" key="2">
    <source>
        <dbReference type="ARBA" id="ARBA00023157"/>
    </source>
</evidence>
<dbReference type="Gene3D" id="2.60.120.200">
    <property type="match status" value="2"/>
</dbReference>
<dbReference type="SUPFAM" id="SSF49899">
    <property type="entry name" value="Concanavalin A-like lectins/glucanases"/>
    <property type="match status" value="2"/>
</dbReference>
<sequence>MVGRWACARLRCIASVVTVAVFASLISHGASFASPPPVVESPEVSAALAEARSSGREVAVASLTDEYGEVVAGPDGTLVSRQGLEPERVRRGGHWVPIDLTLEARPDGTVGPKAGYVDVRFSGGGTSGRSLAAVSRDGREVGIGWRGALPAPELNGAVATYRETLPGIDLVLTAKATGYSQVLVVKNAAAAQDPRLREIAFTNHAVGVTTRVNAGGGLEAVDAAGVTHFLGDASKMWDSRGTAGARATGAVQEEPATSTMRVEVTGESVVVRPDQRFLTDPGRVFPVFIDPEYWWAGSKQSHVMVQSRWPDQRNFNRTDGDLADLKAGYQGGYTSRSYFNFSVGAMRGKVIHRATVRSRVLHSWSCGGGPTELWLSGGIGPETTWNNQPGWSPKLGDITRSNHGAFCPSDGIAEVGVTNLMRDAAGGGWTNMVFMLKARNEGNQDDWRRFDLNPVLEVVYNSVPDKPGQLGMENGQIPCVTGENRPFVFTATPRLRGRLTDPDAGMLQARFSLRKGSVGGGTEVWSGQTGNIPSGSFAEVTVPAGVVADEGVYNWSMYASDGGSSSAWVGSCEFSVDKTVPGTPEVSSVDYPTGGDPSGGVGQTGAFTFKSAGTPDVDHYLWSVTEQENDDPKNRVDAEVLGGSASIRWTPTVDGPQTMFVRSVDRAGNRSAIVKYRLNVLVGDPLVANLAGHWKLDGTLADASPHGRALNAVPGTEPTAPGYEGQAVQLDGAGKRLHSTGPVVDTGQSFSVAAWAKLDRVGGWPNILSQDGSRTSGFQLQAAPDGKWAVAMFGQDVDGGGNVQARAYSPGPAQLGVWTHLAGVYDHGAEKLRLYVNGALAGEVGYTSRWSARGDLQVGASLWKGNRGDFFPGAVDDVRAFQRVIVPSEVALLANQPVLRAHYRLAEGTGTVTKDQVSGAVGQLRGTAGWSSDAGVSFTGKAGAEFGVISGPRPELRTDRSYTVSTWVYLDEATTHARTAVAFGGAQYSPFMVQYRPELKRWNFLVSMQSGSGWWIPAGNPVTAGRWVHLTGVYDVAKAEARIYVDGAYAGRVAGVTGWNGPGDLLIGAGRWNSQDADPWDGSIRDVRLYSGVLSDQQIAQLPVASH</sequence>
<dbReference type="PANTHER" id="PTHR46943">
    <property type="entry name" value="PENTRAXIN-RELATED PROTEIN PTX3"/>
    <property type="match status" value="1"/>
</dbReference>
<dbReference type="GO" id="GO:0006955">
    <property type="term" value="P:immune response"/>
    <property type="evidence" value="ECO:0007669"/>
    <property type="project" value="InterPro"/>
</dbReference>
<dbReference type="Proteomes" id="UP000292003">
    <property type="component" value="Unassembled WGS sequence"/>
</dbReference>
<name>A0A4V2EKX0_9PSEU</name>
<keyword evidence="6" id="KW-1185">Reference proteome</keyword>
<protein>
    <submittedName>
        <fullName evidence="5">LamG domain-containing protein</fullName>
    </submittedName>
</protein>
<dbReference type="InterPro" id="IPR042837">
    <property type="entry name" value="PTX3"/>
</dbReference>
<keyword evidence="1 3" id="KW-0732">Signal</keyword>
<dbReference type="OrthoDB" id="324838at2"/>
<comment type="caution">
    <text evidence="5">The sequence shown here is derived from an EMBL/GenBank/DDBJ whole genome shotgun (WGS) entry which is preliminary data.</text>
</comment>
<feature type="signal peptide" evidence="3">
    <location>
        <begin position="1"/>
        <end position="33"/>
    </location>
</feature>
<evidence type="ECO:0000256" key="1">
    <source>
        <dbReference type="ARBA" id="ARBA00022729"/>
    </source>
</evidence>
<dbReference type="EMBL" id="SFCC01000023">
    <property type="protein sequence ID" value="RZQ59535.1"/>
    <property type="molecule type" value="Genomic_DNA"/>
</dbReference>
<reference evidence="5 6" key="1">
    <citation type="submission" date="2019-02" db="EMBL/GenBank/DDBJ databases">
        <title>Draft genome sequence of Amycolatopsis sp. 8-3EHSu isolated from roots of Suaeda maritima.</title>
        <authorList>
            <person name="Duangmal K."/>
            <person name="Chantavorakit T."/>
        </authorList>
    </citation>
    <scope>NUCLEOTIDE SEQUENCE [LARGE SCALE GENOMIC DNA]</scope>
    <source>
        <strain evidence="5 6">8-3EHSu</strain>
    </source>
</reference>
<accession>A0A4V2EKX0</accession>
<evidence type="ECO:0000256" key="3">
    <source>
        <dbReference type="SAM" id="SignalP"/>
    </source>
</evidence>
<keyword evidence="2" id="KW-1015">Disulfide bond</keyword>